<reference evidence="3" key="1">
    <citation type="journal article" date="2019" name="bioRxiv">
        <title>The Genome of the Zebra Mussel, Dreissena polymorpha: A Resource for Invasive Species Research.</title>
        <authorList>
            <person name="McCartney M.A."/>
            <person name="Auch B."/>
            <person name="Kono T."/>
            <person name="Mallez S."/>
            <person name="Zhang Y."/>
            <person name="Obille A."/>
            <person name="Becker A."/>
            <person name="Abrahante J.E."/>
            <person name="Garbe J."/>
            <person name="Badalamenti J.P."/>
            <person name="Herman A."/>
            <person name="Mangelson H."/>
            <person name="Liachko I."/>
            <person name="Sullivan S."/>
            <person name="Sone E.D."/>
            <person name="Koren S."/>
            <person name="Silverstein K.A.T."/>
            <person name="Beckman K.B."/>
            <person name="Gohl D.M."/>
        </authorList>
    </citation>
    <scope>NUCLEOTIDE SEQUENCE</scope>
    <source>
        <strain evidence="3">Duluth1</strain>
        <tissue evidence="3">Whole animal</tissue>
    </source>
</reference>
<proteinExistence type="predicted"/>
<evidence type="ECO:0000259" key="2">
    <source>
        <dbReference type="SMART" id="SM00355"/>
    </source>
</evidence>
<dbReference type="Gene3D" id="3.30.160.60">
    <property type="entry name" value="Classic Zinc Finger"/>
    <property type="match status" value="1"/>
</dbReference>
<evidence type="ECO:0000256" key="1">
    <source>
        <dbReference type="SAM" id="MobiDB-lite"/>
    </source>
</evidence>
<reference evidence="3" key="2">
    <citation type="submission" date="2020-11" db="EMBL/GenBank/DDBJ databases">
        <authorList>
            <person name="McCartney M.A."/>
            <person name="Auch B."/>
            <person name="Kono T."/>
            <person name="Mallez S."/>
            <person name="Becker A."/>
            <person name="Gohl D.M."/>
            <person name="Silverstein K.A.T."/>
            <person name="Koren S."/>
            <person name="Bechman K.B."/>
            <person name="Herman A."/>
            <person name="Abrahante J.E."/>
            <person name="Garbe J."/>
        </authorList>
    </citation>
    <scope>NUCLEOTIDE SEQUENCE</scope>
    <source>
        <strain evidence="3">Duluth1</strain>
        <tissue evidence="3">Whole animal</tissue>
    </source>
</reference>
<evidence type="ECO:0000313" key="4">
    <source>
        <dbReference type="Proteomes" id="UP000828390"/>
    </source>
</evidence>
<dbReference type="AlphaFoldDB" id="A0A9D4FAM6"/>
<protein>
    <recommendedName>
        <fullName evidence="2">C2H2-type domain-containing protein</fullName>
    </recommendedName>
</protein>
<dbReference type="InterPro" id="IPR013087">
    <property type="entry name" value="Znf_C2H2_type"/>
</dbReference>
<organism evidence="3 4">
    <name type="scientific">Dreissena polymorpha</name>
    <name type="common">Zebra mussel</name>
    <name type="synonym">Mytilus polymorpha</name>
    <dbReference type="NCBI Taxonomy" id="45954"/>
    <lineage>
        <taxon>Eukaryota</taxon>
        <taxon>Metazoa</taxon>
        <taxon>Spiralia</taxon>
        <taxon>Lophotrochozoa</taxon>
        <taxon>Mollusca</taxon>
        <taxon>Bivalvia</taxon>
        <taxon>Autobranchia</taxon>
        <taxon>Heteroconchia</taxon>
        <taxon>Euheterodonta</taxon>
        <taxon>Imparidentia</taxon>
        <taxon>Neoheterodontei</taxon>
        <taxon>Myida</taxon>
        <taxon>Dreissenoidea</taxon>
        <taxon>Dreissenidae</taxon>
        <taxon>Dreissena</taxon>
    </lineage>
</organism>
<dbReference type="Proteomes" id="UP000828390">
    <property type="component" value="Unassembled WGS sequence"/>
</dbReference>
<comment type="caution">
    <text evidence="3">The sequence shown here is derived from an EMBL/GenBank/DDBJ whole genome shotgun (WGS) entry which is preliminary data.</text>
</comment>
<feature type="region of interest" description="Disordered" evidence="1">
    <location>
        <begin position="224"/>
        <end position="243"/>
    </location>
</feature>
<sequence>MWRAVDDRHMKYKCRVCGKADRKSRLIAHVLKYHVSLDRVPYSCSLCNFRCMEENELMNHVKKYQRHVEEVSRLGFPDSNILLNKAENPIDIQTLIEAVDEPGEPVNAVLPQATNNHGPVSGLELFRAMTGRQASSRAIHEGPWATKPATITPTQPSAFVSIAGQKEGTEANSFALSSEPGWTTSPQIDQYDAPTPLMDEHVEGEEEFNEWLVSLVATDDQKTVTHEEPNQQVPSLTPDEQRDARSPMLLTATPEQEIVVSPTMAASPDTSAVVQDAMVDAIRQSITQMVNAIREGQSSILSAINANHRDMLNVLKEIRDALKKNNLNKKH</sequence>
<accession>A0A9D4FAM6</accession>
<feature type="domain" description="C2H2-type" evidence="2">
    <location>
        <begin position="42"/>
        <end position="67"/>
    </location>
</feature>
<dbReference type="SMART" id="SM00355">
    <property type="entry name" value="ZnF_C2H2"/>
    <property type="match status" value="2"/>
</dbReference>
<keyword evidence="4" id="KW-1185">Reference proteome</keyword>
<name>A0A9D4FAM6_DREPO</name>
<evidence type="ECO:0000313" key="3">
    <source>
        <dbReference type="EMBL" id="KAH3795459.1"/>
    </source>
</evidence>
<dbReference type="EMBL" id="JAIWYP010000007">
    <property type="protein sequence ID" value="KAH3795459.1"/>
    <property type="molecule type" value="Genomic_DNA"/>
</dbReference>
<gene>
    <name evidence="3" type="ORF">DPMN_149011</name>
</gene>
<feature type="domain" description="C2H2-type" evidence="2">
    <location>
        <begin position="12"/>
        <end position="34"/>
    </location>
</feature>